<dbReference type="SUPFAM" id="SSF52091">
    <property type="entry name" value="SpoIIaa-like"/>
    <property type="match status" value="1"/>
</dbReference>
<dbReference type="PROSITE" id="PS50801">
    <property type="entry name" value="STAS"/>
    <property type="match status" value="1"/>
</dbReference>
<evidence type="ECO:0000256" key="4">
    <source>
        <dbReference type="RuleBase" id="RU003749"/>
    </source>
</evidence>
<dbReference type="NCBIfam" id="TIGR00377">
    <property type="entry name" value="ant_ant_sig"/>
    <property type="match status" value="1"/>
</dbReference>
<evidence type="ECO:0000256" key="1">
    <source>
        <dbReference type="ARBA" id="ARBA00009013"/>
    </source>
</evidence>
<dbReference type="InterPro" id="IPR036513">
    <property type="entry name" value="STAS_dom_sf"/>
</dbReference>
<evidence type="ECO:0000259" key="5">
    <source>
        <dbReference type="PROSITE" id="PS50801"/>
    </source>
</evidence>
<feature type="domain" description="STAS" evidence="5">
    <location>
        <begin position="3"/>
        <end position="110"/>
    </location>
</feature>
<organism evidence="6 7">
    <name type="scientific">Oceanobacillus sojae</name>
    <dbReference type="NCBI Taxonomy" id="582851"/>
    <lineage>
        <taxon>Bacteria</taxon>
        <taxon>Bacillati</taxon>
        <taxon>Bacillota</taxon>
        <taxon>Bacilli</taxon>
        <taxon>Bacillales</taxon>
        <taxon>Bacillaceae</taxon>
        <taxon>Oceanobacillus</taxon>
    </lineage>
</organism>
<accession>A0A511ZLA7</accession>
<dbReference type="InterPro" id="IPR003658">
    <property type="entry name" value="Anti-sigma_ant"/>
</dbReference>
<dbReference type="EMBL" id="BJYM01000012">
    <property type="protein sequence ID" value="GEN88206.1"/>
    <property type="molecule type" value="Genomic_DNA"/>
</dbReference>
<dbReference type="CDD" id="cd07043">
    <property type="entry name" value="STAS_anti-anti-sigma_factors"/>
    <property type="match status" value="1"/>
</dbReference>
<dbReference type="STRING" id="582851.GCA_900162665_03778"/>
<proteinExistence type="inferred from homology"/>
<name>A0A511ZLA7_9BACI</name>
<sequence>MNLSVRINEDSNLKVLEVSGEIDAYTAPELKESLMPLVKESGKQIEVDLEDVQYMDSTGLGVFVSALKASKESGSHFTLKNVQERVCRIFEITGLSEIIDIKAAIRGGNE</sequence>
<dbReference type="PANTHER" id="PTHR33495:SF9">
    <property type="entry name" value="ANTI-SIGMA-B FACTOR ANTAGONIST"/>
    <property type="match status" value="1"/>
</dbReference>
<comment type="function">
    <text evidence="3">Positive regulator of sigma-B activity. Non-phosphorylated RsbV binds to RsbW, preventing its association with sigma-B. When phosphorylated, releases RsbW, which is then free to complex with and inactivate sigma-B.</text>
</comment>
<keyword evidence="2" id="KW-0597">Phosphoprotein</keyword>
<dbReference type="RefSeq" id="WP_147211138.1">
    <property type="nucleotide sequence ID" value="NZ_BJYM01000012.1"/>
</dbReference>
<dbReference type="AlphaFoldDB" id="A0A511ZLA7"/>
<dbReference type="Gene3D" id="3.30.750.24">
    <property type="entry name" value="STAS domain"/>
    <property type="match status" value="1"/>
</dbReference>
<gene>
    <name evidence="6" type="primary">rsbV</name>
    <name evidence="6" type="ORF">OSO01_29450</name>
</gene>
<dbReference type="OrthoDB" id="9793697at2"/>
<dbReference type="PANTHER" id="PTHR33495">
    <property type="entry name" value="ANTI-SIGMA FACTOR ANTAGONIST TM_1081-RELATED-RELATED"/>
    <property type="match status" value="1"/>
</dbReference>
<reference evidence="6 7" key="1">
    <citation type="submission" date="2019-07" db="EMBL/GenBank/DDBJ databases">
        <title>Whole genome shotgun sequence of Oceanobacillus sojae NBRC 105379.</title>
        <authorList>
            <person name="Hosoyama A."/>
            <person name="Uohara A."/>
            <person name="Ohji S."/>
            <person name="Ichikawa N."/>
        </authorList>
    </citation>
    <scope>NUCLEOTIDE SEQUENCE [LARGE SCALE GENOMIC DNA]</scope>
    <source>
        <strain evidence="6 7">NBRC 105379</strain>
    </source>
</reference>
<keyword evidence="7" id="KW-1185">Reference proteome</keyword>
<comment type="similarity">
    <text evidence="1 4">Belongs to the anti-sigma-factor antagonist family.</text>
</comment>
<dbReference type="GO" id="GO:0043856">
    <property type="term" value="F:anti-sigma factor antagonist activity"/>
    <property type="evidence" value="ECO:0007669"/>
    <property type="project" value="InterPro"/>
</dbReference>
<evidence type="ECO:0000256" key="3">
    <source>
        <dbReference type="ARBA" id="ARBA00024670"/>
    </source>
</evidence>
<evidence type="ECO:0000313" key="6">
    <source>
        <dbReference type="EMBL" id="GEN88206.1"/>
    </source>
</evidence>
<dbReference type="Proteomes" id="UP000321558">
    <property type="component" value="Unassembled WGS sequence"/>
</dbReference>
<dbReference type="Pfam" id="PF01740">
    <property type="entry name" value="STAS"/>
    <property type="match status" value="1"/>
</dbReference>
<evidence type="ECO:0000313" key="7">
    <source>
        <dbReference type="Proteomes" id="UP000321558"/>
    </source>
</evidence>
<comment type="caution">
    <text evidence="6">The sequence shown here is derived from an EMBL/GenBank/DDBJ whole genome shotgun (WGS) entry which is preliminary data.</text>
</comment>
<dbReference type="InterPro" id="IPR002645">
    <property type="entry name" value="STAS_dom"/>
</dbReference>
<evidence type="ECO:0000256" key="2">
    <source>
        <dbReference type="ARBA" id="ARBA00022553"/>
    </source>
</evidence>
<protein>
    <recommendedName>
        <fullName evidence="4">Anti-sigma factor antagonist</fullName>
    </recommendedName>
</protein>